<evidence type="ECO:0000313" key="3">
    <source>
        <dbReference type="Proteomes" id="UP000189443"/>
    </source>
</evidence>
<reference evidence="2 3" key="1">
    <citation type="submission" date="2017-02" db="EMBL/GenBank/DDBJ databases">
        <title>Streptomyces pactum ACT12 Genome sequencing and assembly.</title>
        <authorList>
            <person name="Xue Q."/>
            <person name="Yan X."/>
            <person name="Jia L."/>
            <person name="Yan H."/>
        </authorList>
    </citation>
    <scope>NUCLEOTIDE SEQUENCE [LARGE SCALE GENOMIC DNA]</scope>
    <source>
        <strain evidence="2 3">ACT12</strain>
    </source>
</reference>
<dbReference type="EMBL" id="CP019724">
    <property type="protein sequence ID" value="AQS70772.1"/>
    <property type="molecule type" value="Genomic_DNA"/>
</dbReference>
<dbReference type="AlphaFoldDB" id="A0A1S6JGB8"/>
<sequence length="219" mass="23129">MAAGPGKPGVPDSGDNGVSSRAHPPEAFPGAWRPLLGHPALAELLGHPLAGAALTEMRRLLPPRLAVHSLRTFLLADARARTHGTAYDRVGLLAAAAFHDTGLAGRAPLGRGGFPRRSAQLLDRFLAGQQVGTERRTTLTRAVREHMRPFPARDAGPEARLLHFGAWLDVTGRGERHIPGDRGMLTALAPTPGFAVSFSARLVACGLRRVLPGSPVARG</sequence>
<dbReference type="STRING" id="68249.BC342_04215"/>
<protein>
    <recommendedName>
        <fullName evidence="4">HD domain-containing protein</fullName>
    </recommendedName>
</protein>
<dbReference type="OrthoDB" id="4127237at2"/>
<gene>
    <name evidence="2" type="ORF">B1H29_31240</name>
</gene>
<keyword evidence="3" id="KW-1185">Reference proteome</keyword>
<proteinExistence type="predicted"/>
<dbReference type="PANTHER" id="PTHR35569:SF1">
    <property type="entry name" value="CYANAMIDE HYDRATASE DDI2-RELATED"/>
    <property type="match status" value="1"/>
</dbReference>
<feature type="region of interest" description="Disordered" evidence="1">
    <location>
        <begin position="1"/>
        <end position="26"/>
    </location>
</feature>
<dbReference type="SUPFAM" id="SSF109604">
    <property type="entry name" value="HD-domain/PDEase-like"/>
    <property type="match status" value="1"/>
</dbReference>
<dbReference type="PANTHER" id="PTHR35569">
    <property type="entry name" value="CYANAMIDE HYDRATASE DDI2-RELATED"/>
    <property type="match status" value="1"/>
</dbReference>
<dbReference type="KEGG" id="spac:B1H29_31240"/>
<dbReference type="Proteomes" id="UP000189443">
    <property type="component" value="Chromosome"/>
</dbReference>
<evidence type="ECO:0008006" key="4">
    <source>
        <dbReference type="Google" id="ProtNLM"/>
    </source>
</evidence>
<name>A0A1S6JGB8_9ACTN</name>
<accession>A0A1S6JGB8</accession>
<dbReference type="Gene3D" id="1.10.3210.10">
    <property type="entry name" value="Hypothetical protein af1432"/>
    <property type="match status" value="1"/>
</dbReference>
<organism evidence="2 3">
    <name type="scientific">Streptomyces pactum</name>
    <dbReference type="NCBI Taxonomy" id="68249"/>
    <lineage>
        <taxon>Bacteria</taxon>
        <taxon>Bacillati</taxon>
        <taxon>Actinomycetota</taxon>
        <taxon>Actinomycetes</taxon>
        <taxon>Kitasatosporales</taxon>
        <taxon>Streptomycetaceae</taxon>
        <taxon>Streptomyces</taxon>
    </lineage>
</organism>
<dbReference type="RefSeq" id="WP_055420759.1">
    <property type="nucleotide sequence ID" value="NZ_CP019724.1"/>
</dbReference>
<evidence type="ECO:0000313" key="2">
    <source>
        <dbReference type="EMBL" id="AQS70772.1"/>
    </source>
</evidence>
<evidence type="ECO:0000256" key="1">
    <source>
        <dbReference type="SAM" id="MobiDB-lite"/>
    </source>
</evidence>